<evidence type="ECO:0000313" key="2">
    <source>
        <dbReference type="EMBL" id="EOR95044.1"/>
    </source>
</evidence>
<comment type="caution">
    <text evidence="2">The sequence shown here is derived from an EMBL/GenBank/DDBJ whole genome shotgun (WGS) entry which is preliminary data.</text>
</comment>
<name>R9H1E7_9SPHI</name>
<dbReference type="InterPro" id="IPR025684">
    <property type="entry name" value="SprA_N_dom"/>
</dbReference>
<evidence type="ECO:0000259" key="1">
    <source>
        <dbReference type="Pfam" id="PF14349"/>
    </source>
</evidence>
<dbReference type="InterPro" id="IPR026377">
    <property type="entry name" value="Cell_surface_SprA"/>
</dbReference>
<dbReference type="Proteomes" id="UP000014174">
    <property type="component" value="Unassembled WGS sequence"/>
</dbReference>
<dbReference type="NCBIfam" id="TIGR04189">
    <property type="entry name" value="surface_SprA"/>
    <property type="match status" value="1"/>
</dbReference>
<proteinExistence type="predicted"/>
<evidence type="ECO:0000313" key="3">
    <source>
        <dbReference type="Proteomes" id="UP000014174"/>
    </source>
</evidence>
<accession>R9H1E7</accession>
<sequence length="1649" mass="185346">MLNSGQTIRIKLESNELFGLQQRSLFGSRLDYKVSDRFNLGGTIMNLTEKPLTAKVNIGEEPISNTMWGLDANYSSDSRWLTRMVDKIPFIDTKVLSSVTMSGEFANLIPGHPKSLDFAGSTNGVSYVDDFEGTRSIIDLKSAIGWQLSGTPQQFPESTLSNDLAYGFNRSRLAFYNLDPIFFNRAGSTAPASIRSNKDELSNHYVREVYEQEVFPLKQSPTGLALTLPTFDLAFYPMLRGPYNYTTTGLNQNGQLLNPKSRWGGLFRKLETTDFESLNVEFVEIWMMDPFIYKPNSEGGDLYLNLGNISEDILKDGRKSLENGLPADGDESRTDSTQWGRVPKLQPIIQAFDNNSEVRKVQDVGLDGLGDAVEQQYFAPFINQVSGQLTSAAAAEIKSDPSSDNYQYYRGGSLEDTNAGILKRYEKYNGTEGNSKTIAQSLAETGIENSAATSLPDGEDINRDNNMSLTDEYYQYKISIRPQDMVVGQNFIADKVTSTVKLANGSSQQVSWYQFKIPISQYQQRVGNIEDFKSIRFMRMFMTDFADSAVLRLAKLQLARGEWRRYNSENSPAKVLVDPTLGTNPGLDASVMDVSTINIEENGKRTPIPYVVPPGITRELDLTNYTGSTQQNEQSLLVNVKNLRDGYTRAAFKTGYNDFRSYGRLEMFIHAEGDLLQDNEISAVVRIGTDNQDNYYEYEIPLQITPAGTSDPYSIWPESNAMDLDLKNLQAAKAERNSALLDGLPWPVNVPYVYTDGLNTIRVMGQPDLSKVRVYMVGIKNPLRTSTRPGGDDGLEKSGQVWFNELRLTDFDERGGWAATARMNAKLADFADVTVSGSKSTVGFGSIDQRTSERNRSDDKSVDVAANVELGKFFPAKAGIQIPVFVQVSTQNSTPQYDPRSSDLELKTVLKNLSKVQQDSIHRIVDDYTQRRSFNLTNVRKIKTDPTSKSRIWDVENLSASYSFTDYSHHDYITERSVQKTYRGSLAYNYSSKPRNYTPFAKIIKSNTFALLRDFNFNLMPSVLNFRIDVDRLYTENSLRDNDPGNVLPLSTFNKNFQMSRLYGISWNLTKSLQLDFNATNYSIIDEPQGRVNGLARDTIWDNLKKLGRTTDYNHTMNVSYTVPINKIPGFSWTNVIARYGTNFSWKTEPLITLRDPTIDYGNTIQNSRIIQINPTLNFVGLYNKFDFVRKASRDKGSLNSLLVGAVTSVKNLAGAYTITNGTFMPGYLPGTNLLGYDMDENAPGWGFIFGSQRDIRGKAIEKGWITRDTLQNQLYVTSRKEDINLRGTIEPFKDLRIELIALKSSNFNYSTNFRFNQVTNEFENQSPVTSGDFSISFIALRTAFGKNASSGNTNLFRKFEANRSAISSRLATGNPNSNGVTDGYADGYGKNSQDVVVASFIAAYTGQDVSSVSLKRFPGIPIPNWRISYNGLTKYDFFSNMFSSFNLNHSYRSTYNVNGFNSLVRYAEVDGAVSVKDAQGNFLPYYQFTQVTLFEQFVPLIGVDFRLKNNVSMNCEYRQTRGLSLSLTNSQLAQQEEKGFVMGMGYRSANFRFPFGLFASRKSKNDVNLKMDVAINDIKTVIYRADVENAEVSSGAKTISIKPSLDYILNQRLNVRFFYDGSVNKPYTSQTFNTSFSNFGINLKFTIQ</sequence>
<dbReference type="EMBL" id="AQPN01000069">
    <property type="protein sequence ID" value="EOR95044.1"/>
    <property type="molecule type" value="Genomic_DNA"/>
</dbReference>
<keyword evidence="3" id="KW-1185">Reference proteome</keyword>
<gene>
    <name evidence="2" type="ORF">ADIARSV_1828</name>
</gene>
<organism evidence="2 3">
    <name type="scientific">Arcticibacter svalbardensis MN12-7</name>
    <dbReference type="NCBI Taxonomy" id="1150600"/>
    <lineage>
        <taxon>Bacteria</taxon>
        <taxon>Pseudomonadati</taxon>
        <taxon>Bacteroidota</taxon>
        <taxon>Sphingobacteriia</taxon>
        <taxon>Sphingobacteriales</taxon>
        <taxon>Sphingobacteriaceae</taxon>
        <taxon>Arcticibacter</taxon>
    </lineage>
</organism>
<dbReference type="eggNOG" id="COG1747">
    <property type="taxonomic scope" value="Bacteria"/>
</dbReference>
<reference evidence="2 3" key="1">
    <citation type="journal article" date="2013" name="Genome Announc.">
        <title>Draft Genome Sequence of Arcticibacter svalbardensis Strain MN12-7T, a Member of the Family Sphingobacteriaceae Isolated from an Arctic Soil Sample.</title>
        <authorList>
            <person name="Shivaji S."/>
            <person name="Ara S."/>
            <person name="Prasad S."/>
            <person name="Manasa B.P."/>
            <person name="Begum Z."/>
            <person name="Singh A."/>
            <person name="Kumar Pinnaka A."/>
        </authorList>
    </citation>
    <scope>NUCLEOTIDE SEQUENCE [LARGE SCALE GENOMIC DNA]</scope>
    <source>
        <strain evidence="2 3">MN12-7</strain>
    </source>
</reference>
<dbReference type="Pfam" id="PF14349">
    <property type="entry name" value="SprA_N"/>
    <property type="match status" value="1"/>
</dbReference>
<protein>
    <recommendedName>
        <fullName evidence="1">Gliding motility protein SprA N-terminal domain-containing protein</fullName>
    </recommendedName>
</protein>
<dbReference type="PATRIC" id="fig|1150600.3.peg.1802"/>
<dbReference type="STRING" id="1150600.ADIARSV_1828"/>
<feature type="domain" description="Gliding motility protein SprA N-terminal" evidence="1">
    <location>
        <begin position="381"/>
        <end position="909"/>
    </location>
</feature>